<dbReference type="OrthoDB" id="419598at2759"/>
<dbReference type="Pfam" id="PF05368">
    <property type="entry name" value="NmrA"/>
    <property type="match status" value="1"/>
</dbReference>
<dbReference type="VEuPathDB" id="FungiDB:SAPIO_CDS8766"/>
<accession>A0A084FXM5</accession>
<feature type="domain" description="NmrA-like" evidence="1">
    <location>
        <begin position="264"/>
        <end position="431"/>
    </location>
</feature>
<dbReference type="HOGENOM" id="CLU_551134_0_0_1"/>
<dbReference type="RefSeq" id="XP_016639636.1">
    <property type="nucleotide sequence ID" value="XM_016790333.1"/>
</dbReference>
<dbReference type="PANTHER" id="PTHR47129">
    <property type="entry name" value="QUINONE OXIDOREDUCTASE 2"/>
    <property type="match status" value="1"/>
</dbReference>
<name>A0A084FXM5_PSEDA</name>
<dbReference type="InterPro" id="IPR052718">
    <property type="entry name" value="NmrA-type_oxidoreductase"/>
</dbReference>
<sequence length="495" mass="54255">MGSSNSKLILPQISEHTAKNGMPPVIRVTQKKSWKEIICFLSEPGADPLYCINLPDGLWGNMTLHDGPDPTSPPLAHAVGAEGDPTANKEILRWRVGKKETFWFAMDVGQGADRRLERFEWRRSHGDEVKSIGESSWGWKLVRLGATRAGAGSHDDSDHGDVNHTTGRASDGKEVVAVWADSKSWKTLTKVGELHLCGSGSTGELGTSWALMVVMSCMCIWQKMVQLASGGLGTSTYTHLLKNVPGNKVILISRFPDKVPNTYVQDGVQLPVINAAVRAGVKHIFYSSLGFAGNLTDHSCAVVMQAHLDSERHLASLAASHLGFTYTSIREGLYSESFPIYTAFFDLQNPSDEIRIPHDGSGPGISWVKRDELGEATAKLIEKYASQPEAFQYVNNKVLLTGNRAWSLTDTVKCLGQAIGKDVRIIKVDVDEYASQPQVVGRFGSVEMGKSWATAWEAIRDGETEVVTPTLLEILGRVPEEFDKTIRDLVTKAHE</sequence>
<dbReference type="KEGG" id="sapo:SAPIO_CDS8766"/>
<proteinExistence type="predicted"/>
<evidence type="ECO:0000259" key="1">
    <source>
        <dbReference type="Pfam" id="PF05368"/>
    </source>
</evidence>
<dbReference type="SUPFAM" id="SSF51735">
    <property type="entry name" value="NAD(P)-binding Rossmann-fold domains"/>
    <property type="match status" value="1"/>
</dbReference>
<evidence type="ECO:0000313" key="3">
    <source>
        <dbReference type="Proteomes" id="UP000028545"/>
    </source>
</evidence>
<dbReference type="EMBL" id="JOWA01000132">
    <property type="protein sequence ID" value="KEZ39837.1"/>
    <property type="molecule type" value="Genomic_DNA"/>
</dbReference>
<dbReference type="Gene3D" id="3.40.50.720">
    <property type="entry name" value="NAD(P)-binding Rossmann-like Domain"/>
    <property type="match status" value="1"/>
</dbReference>
<dbReference type="Proteomes" id="UP000028545">
    <property type="component" value="Unassembled WGS sequence"/>
</dbReference>
<protein>
    <recommendedName>
        <fullName evidence="1">NmrA-like domain-containing protein</fullName>
    </recommendedName>
</protein>
<dbReference type="Gene3D" id="3.90.25.10">
    <property type="entry name" value="UDP-galactose 4-epimerase, domain 1"/>
    <property type="match status" value="1"/>
</dbReference>
<dbReference type="PANTHER" id="PTHR47129:SF1">
    <property type="entry name" value="NMRA-LIKE DOMAIN-CONTAINING PROTEIN"/>
    <property type="match status" value="1"/>
</dbReference>
<evidence type="ECO:0000313" key="2">
    <source>
        <dbReference type="EMBL" id="KEZ39837.1"/>
    </source>
</evidence>
<dbReference type="GeneID" id="27727838"/>
<dbReference type="InterPro" id="IPR036291">
    <property type="entry name" value="NAD(P)-bd_dom_sf"/>
</dbReference>
<organism evidence="2 3">
    <name type="scientific">Pseudallescheria apiosperma</name>
    <name type="common">Scedosporium apiospermum</name>
    <dbReference type="NCBI Taxonomy" id="563466"/>
    <lineage>
        <taxon>Eukaryota</taxon>
        <taxon>Fungi</taxon>
        <taxon>Dikarya</taxon>
        <taxon>Ascomycota</taxon>
        <taxon>Pezizomycotina</taxon>
        <taxon>Sordariomycetes</taxon>
        <taxon>Hypocreomycetidae</taxon>
        <taxon>Microascales</taxon>
        <taxon>Microascaceae</taxon>
        <taxon>Scedosporium</taxon>
    </lineage>
</organism>
<reference evidence="2 3" key="1">
    <citation type="journal article" date="2014" name="Genome Announc.">
        <title>Draft genome sequence of the pathogenic fungus Scedosporium apiospermum.</title>
        <authorList>
            <person name="Vandeputte P."/>
            <person name="Ghamrawi S."/>
            <person name="Rechenmann M."/>
            <person name="Iltis A."/>
            <person name="Giraud S."/>
            <person name="Fleury M."/>
            <person name="Thornton C."/>
            <person name="Delhaes L."/>
            <person name="Meyer W."/>
            <person name="Papon N."/>
            <person name="Bouchara J.P."/>
        </authorList>
    </citation>
    <scope>NUCLEOTIDE SEQUENCE [LARGE SCALE GENOMIC DNA]</scope>
    <source>
        <strain evidence="2 3">IHEM 14462</strain>
    </source>
</reference>
<comment type="caution">
    <text evidence="2">The sequence shown here is derived from an EMBL/GenBank/DDBJ whole genome shotgun (WGS) entry which is preliminary data.</text>
</comment>
<keyword evidence="3" id="KW-1185">Reference proteome</keyword>
<dbReference type="InterPro" id="IPR008030">
    <property type="entry name" value="NmrA-like"/>
</dbReference>
<dbReference type="AlphaFoldDB" id="A0A084FXM5"/>
<gene>
    <name evidence="2" type="ORF">SAPIO_CDS8766</name>
</gene>